<keyword evidence="4 8" id="KW-0378">Hydrolase</keyword>
<dbReference type="InterPro" id="IPR004520">
    <property type="entry name" value="GTPase_MnmE"/>
</dbReference>
<comment type="caution">
    <text evidence="4">Lacks conserved residue(s) required for the propagation of feature annotation.</text>
</comment>
<dbReference type="Pfam" id="PF12631">
    <property type="entry name" value="MnmE_helical"/>
    <property type="match status" value="1"/>
</dbReference>
<dbReference type="HAMAP" id="MF_00379">
    <property type="entry name" value="GTPase_MnmE"/>
    <property type="match status" value="1"/>
</dbReference>
<keyword evidence="3 4" id="KW-0630">Potassium</keyword>
<keyword evidence="4" id="KW-0963">Cytoplasm</keyword>
<accession>A0ABS6SBH9</accession>
<feature type="binding site" evidence="4">
    <location>
        <position position="121"/>
    </location>
    <ligand>
        <name>(6S)-5-formyl-5,6,7,8-tetrahydrofolate</name>
        <dbReference type="ChEBI" id="CHEBI:57457"/>
    </ligand>
</feature>
<protein>
    <recommendedName>
        <fullName evidence="4">tRNA modification GTPase MnmE</fullName>
        <ecNumber evidence="4">3.6.-.-</ecNumber>
    </recommendedName>
</protein>
<dbReference type="Pfam" id="PF01926">
    <property type="entry name" value="MMR_HSR1"/>
    <property type="match status" value="1"/>
</dbReference>
<feature type="binding site" evidence="4">
    <location>
        <position position="81"/>
    </location>
    <ligand>
        <name>(6S)-5-formyl-5,6,7,8-tetrahydrofolate</name>
        <dbReference type="ChEBI" id="CHEBI:57457"/>
    </ligand>
</feature>
<name>A0ABS6SBH9_9SPHN</name>
<dbReference type="NCBIfam" id="NF003661">
    <property type="entry name" value="PRK05291.1-3"/>
    <property type="match status" value="1"/>
</dbReference>
<dbReference type="PANTHER" id="PTHR42714">
    <property type="entry name" value="TRNA MODIFICATION GTPASE GTPBP3"/>
    <property type="match status" value="1"/>
</dbReference>
<evidence type="ECO:0000259" key="7">
    <source>
        <dbReference type="Pfam" id="PF12631"/>
    </source>
</evidence>
<evidence type="ECO:0000256" key="2">
    <source>
        <dbReference type="ARBA" id="ARBA00022694"/>
    </source>
</evidence>
<comment type="caution">
    <text evidence="8">The sequence shown here is derived from an EMBL/GenBank/DDBJ whole genome shotgun (WGS) entry which is preliminary data.</text>
</comment>
<evidence type="ECO:0000256" key="1">
    <source>
        <dbReference type="ARBA" id="ARBA00011043"/>
    </source>
</evidence>
<dbReference type="Proteomes" id="UP000722336">
    <property type="component" value="Unassembled WGS sequence"/>
</dbReference>
<organism evidence="8 9">
    <name type="scientific">Pacificimonas pallii</name>
    <dbReference type="NCBI Taxonomy" id="2827236"/>
    <lineage>
        <taxon>Bacteria</taxon>
        <taxon>Pseudomonadati</taxon>
        <taxon>Pseudomonadota</taxon>
        <taxon>Alphaproteobacteria</taxon>
        <taxon>Sphingomonadales</taxon>
        <taxon>Sphingosinicellaceae</taxon>
        <taxon>Pacificimonas</taxon>
    </lineage>
</organism>
<feature type="binding site" evidence="4">
    <location>
        <position position="254"/>
    </location>
    <ligand>
        <name>Mg(2+)</name>
        <dbReference type="ChEBI" id="CHEBI:18420"/>
    </ligand>
</feature>
<evidence type="ECO:0000259" key="5">
    <source>
        <dbReference type="Pfam" id="PF01926"/>
    </source>
</evidence>
<evidence type="ECO:0000256" key="4">
    <source>
        <dbReference type="HAMAP-Rule" id="MF_00379"/>
    </source>
</evidence>
<dbReference type="EC" id="3.6.-.-" evidence="4"/>
<keyword evidence="9" id="KW-1185">Reference proteome</keyword>
<feature type="domain" description="MnmE helical" evidence="7">
    <location>
        <begin position="124"/>
        <end position="430"/>
    </location>
</feature>
<evidence type="ECO:0000256" key="3">
    <source>
        <dbReference type="ARBA" id="ARBA00022958"/>
    </source>
</evidence>
<comment type="function">
    <text evidence="4">Exhibits a very high intrinsic GTPase hydrolysis rate. Involved in the addition of a carboxymethylaminomethyl (cmnm) group at the wobble position (U34) of certain tRNAs, forming tRNA-cmnm(5)s(2)U34.</text>
</comment>
<comment type="subunit">
    <text evidence="4">Homodimer. Heterotetramer of two MnmE and two MnmG subunits.</text>
</comment>
<feature type="binding site" evidence="4">
    <location>
        <begin position="229"/>
        <end position="234"/>
    </location>
    <ligand>
        <name>GTP</name>
        <dbReference type="ChEBI" id="CHEBI:37565"/>
    </ligand>
</feature>
<keyword evidence="4" id="KW-0460">Magnesium</keyword>
<dbReference type="InterPro" id="IPR025867">
    <property type="entry name" value="MnmE_helical"/>
</dbReference>
<keyword evidence="4" id="KW-0547">Nucleotide-binding</keyword>
<dbReference type="GO" id="GO:0016787">
    <property type="term" value="F:hydrolase activity"/>
    <property type="evidence" value="ECO:0007669"/>
    <property type="project" value="UniProtKB-KW"/>
</dbReference>
<feature type="domain" description="G" evidence="5">
    <location>
        <begin position="221"/>
        <end position="307"/>
    </location>
</feature>
<feature type="binding site" evidence="4">
    <location>
        <position position="233"/>
    </location>
    <ligand>
        <name>Mg(2+)</name>
        <dbReference type="ChEBI" id="CHEBI:18420"/>
    </ligand>
</feature>
<dbReference type="InterPro" id="IPR006073">
    <property type="entry name" value="GTP-bd"/>
</dbReference>
<gene>
    <name evidence="4 8" type="primary">mnmE</name>
    <name evidence="4" type="synonym">trmE</name>
    <name evidence="8" type="ORF">KCG44_03125</name>
</gene>
<keyword evidence="2 4" id="KW-0819">tRNA processing</keyword>
<keyword evidence="4" id="KW-0342">GTP-binding</keyword>
<dbReference type="CDD" id="cd14858">
    <property type="entry name" value="TrmE_N"/>
    <property type="match status" value="1"/>
</dbReference>
<dbReference type="Pfam" id="PF10396">
    <property type="entry name" value="TrmE_N"/>
    <property type="match status" value="1"/>
</dbReference>
<dbReference type="EMBL" id="JAGSPA010000001">
    <property type="protein sequence ID" value="MBV7255774.1"/>
    <property type="molecule type" value="Genomic_DNA"/>
</dbReference>
<dbReference type="InterPro" id="IPR018948">
    <property type="entry name" value="GTP-bd_TrmE_N"/>
</dbReference>
<keyword evidence="4" id="KW-0479">Metal-binding</keyword>
<dbReference type="RefSeq" id="WP_218444142.1">
    <property type="nucleotide sequence ID" value="NZ_JAGSPA010000001.1"/>
</dbReference>
<dbReference type="PANTHER" id="PTHR42714:SF2">
    <property type="entry name" value="TRNA MODIFICATION GTPASE GTPBP3, MITOCHONDRIAL"/>
    <property type="match status" value="1"/>
</dbReference>
<comment type="similarity">
    <text evidence="1 4">Belongs to the TRAFAC class TrmE-Era-EngA-EngB-Septin-like GTPase superfamily. TrmE GTPase family.</text>
</comment>
<proteinExistence type="inferred from homology"/>
<evidence type="ECO:0000259" key="6">
    <source>
        <dbReference type="Pfam" id="PF10396"/>
    </source>
</evidence>
<feature type="binding site" evidence="4">
    <location>
        <begin position="248"/>
        <end position="254"/>
    </location>
    <ligand>
        <name>GTP</name>
        <dbReference type="ChEBI" id="CHEBI:37565"/>
    </ligand>
</feature>
<comment type="subcellular location">
    <subcellularLocation>
        <location evidence="4">Cytoplasm</location>
    </subcellularLocation>
</comment>
<feature type="binding site" evidence="4">
    <location>
        <begin position="273"/>
        <end position="276"/>
    </location>
    <ligand>
        <name>GTP</name>
        <dbReference type="ChEBI" id="CHEBI:37565"/>
    </ligand>
</feature>
<sequence>MRDDTIFALSSGQLPAAVAIIRISGQAALDALTLLTSRNAPVPRQASLMQLRDPADATALDDALAIWFPGPASFTGEDILELQVTGSVALVEHILALLGKIPGYRSAAPGEFARRAFLNGKIDLTEAEGLAALIDAETESQRRQAMMAAGGTMRMKAESWRERLLSIRADTEAALDFADAEEDVAERLAARAHDDVLSLREEMQAVLSRAAGARRIRRGVTIAVTGPPNSGKSSLVNMLSQSDVTIVSDRAGTTRDAIDVPLDVHGYRVTLVDTAGLREVTDDAIEEEGMRRARVRAADADFRLRTLGDEEEGGGISDADFIVRTKTDLGRNVSPGEIGISNITGEGMDALLGAIADRIAGGVTADMIVTTSARQTELLARTVDALVLAEAVDDPVLLAEHLRDGALALGALTGFDTADEILGQIFSRFCVGK</sequence>
<feature type="domain" description="GTP-binding protein TrmE N-terminal" evidence="6">
    <location>
        <begin position="5"/>
        <end position="121"/>
    </location>
</feature>
<dbReference type="NCBIfam" id="TIGR00231">
    <property type="entry name" value="small_GTP"/>
    <property type="match status" value="1"/>
</dbReference>
<dbReference type="InterPro" id="IPR005225">
    <property type="entry name" value="Small_GTP-bd"/>
</dbReference>
<evidence type="ECO:0000313" key="8">
    <source>
        <dbReference type="EMBL" id="MBV7255774.1"/>
    </source>
</evidence>
<feature type="binding site" evidence="4">
    <location>
        <position position="22"/>
    </location>
    <ligand>
        <name>(6S)-5-formyl-5,6,7,8-tetrahydrofolate</name>
        <dbReference type="ChEBI" id="CHEBI:57457"/>
    </ligand>
</feature>
<comment type="cofactor">
    <cofactor evidence="4">
        <name>K(+)</name>
        <dbReference type="ChEBI" id="CHEBI:29103"/>
    </cofactor>
    <text evidence="4">Binds 1 potassium ion per subunit.</text>
</comment>
<evidence type="ECO:0000313" key="9">
    <source>
        <dbReference type="Proteomes" id="UP000722336"/>
    </source>
</evidence>
<feature type="binding site" evidence="4">
    <location>
        <position position="433"/>
    </location>
    <ligand>
        <name>(6S)-5-formyl-5,6,7,8-tetrahydrofolate</name>
        <dbReference type="ChEBI" id="CHEBI:57457"/>
    </ligand>
</feature>
<reference evidence="8 9" key="1">
    <citation type="submission" date="2021-04" db="EMBL/GenBank/DDBJ databases">
        <authorList>
            <person name="Pira H."/>
            <person name="Risdian C."/>
            <person name="Wink J."/>
        </authorList>
    </citation>
    <scope>NUCLEOTIDE SEQUENCE [LARGE SCALE GENOMIC DNA]</scope>
    <source>
        <strain evidence="8 9">WHA3</strain>
    </source>
</reference>